<dbReference type="InterPro" id="IPR024492">
    <property type="entry name" value="DUF2764"/>
</dbReference>
<gene>
    <name evidence="1" type="ORF">FHX64_002812</name>
</gene>
<organism evidence="1 2">
    <name type="scientific">Microbacter margulisiae</name>
    <dbReference type="NCBI Taxonomy" id="1350067"/>
    <lineage>
        <taxon>Bacteria</taxon>
        <taxon>Pseudomonadati</taxon>
        <taxon>Bacteroidota</taxon>
        <taxon>Bacteroidia</taxon>
        <taxon>Bacteroidales</taxon>
        <taxon>Porphyromonadaceae</taxon>
        <taxon>Microbacter</taxon>
    </lineage>
</organism>
<name>A0A7W5H3I1_9PORP</name>
<dbReference type="AlphaFoldDB" id="A0A7W5H3I1"/>
<evidence type="ECO:0000313" key="2">
    <source>
        <dbReference type="Proteomes" id="UP000544222"/>
    </source>
</evidence>
<protein>
    <recommendedName>
        <fullName evidence="3">DUF2764 domain-containing protein</fullName>
    </recommendedName>
</protein>
<accession>A0A7W5H3I1</accession>
<dbReference type="EMBL" id="JACHYB010000002">
    <property type="protein sequence ID" value="MBB3188614.1"/>
    <property type="molecule type" value="Genomic_DNA"/>
</dbReference>
<dbReference type="RefSeq" id="WP_183414357.1">
    <property type="nucleotide sequence ID" value="NZ_JACHYB010000002.1"/>
</dbReference>
<proteinExistence type="predicted"/>
<evidence type="ECO:0000313" key="1">
    <source>
        <dbReference type="EMBL" id="MBB3188614.1"/>
    </source>
</evidence>
<dbReference type="Proteomes" id="UP000544222">
    <property type="component" value="Unassembled WGS sequence"/>
</dbReference>
<keyword evidence="2" id="KW-1185">Reference proteome</keyword>
<reference evidence="1 2" key="1">
    <citation type="submission" date="2020-08" db="EMBL/GenBank/DDBJ databases">
        <title>Genomic Encyclopedia of Type Strains, Phase IV (KMG-IV): sequencing the most valuable type-strain genomes for metagenomic binning, comparative biology and taxonomic classification.</title>
        <authorList>
            <person name="Goeker M."/>
        </authorList>
    </citation>
    <scope>NUCLEOTIDE SEQUENCE [LARGE SCALE GENOMIC DNA]</scope>
    <source>
        <strain evidence="1 2">DSM 27471</strain>
    </source>
</reference>
<comment type="caution">
    <text evidence="1">The sequence shown here is derived from an EMBL/GenBank/DDBJ whole genome shotgun (WGS) entry which is preliminary data.</text>
</comment>
<evidence type="ECO:0008006" key="3">
    <source>
        <dbReference type="Google" id="ProtNLM"/>
    </source>
</evidence>
<sequence>MSKYYYLVAGLPEVKPDDTKLSLSLKEFRQTLTESLPTRDLELVNLIFEKYEAQNWLAYLKNQEAELNPVGNLQRSDFDDILTLLKEDEDSKIKSTPAYFATFAHAFWEEKMLFESLSWEDQLMTLYYENALQCKNKLLHRWFEFNLNIHNLLAAFTCRKFGYDIQTAIVGNNDVATILRTTNARDFGVSDFFEETDLVIRIAEMTDWLERERRIDLLKWQWLEEHTVFEYFTLEVLAVYIIKLQIIERWLPLKKETGETVFQGIIDSLKKDVKLPEIA</sequence>
<dbReference type="Pfam" id="PF10962">
    <property type="entry name" value="DUF2764"/>
    <property type="match status" value="1"/>
</dbReference>